<name>A0AAJ1F7K8_9ACTO</name>
<accession>A0AAJ1F7K8</accession>
<protein>
    <recommendedName>
        <fullName evidence="3">DNA-binding protein</fullName>
    </recommendedName>
</protein>
<evidence type="ECO:0000313" key="2">
    <source>
        <dbReference type="Proteomes" id="UP001200537"/>
    </source>
</evidence>
<sequence>MVSEETKPAVPEGSQPRVAAQVCEVAERQKASLFGVLRSVTFPAPTGAGSFTATLFDGTGSIDVVWLGRKSVPGIKAGIRLAVQGMVIARSSGLCVINPTFQIEPVRANEQ</sequence>
<evidence type="ECO:0000313" key="1">
    <source>
        <dbReference type="EMBL" id="MCG4617468.1"/>
    </source>
</evidence>
<dbReference type="Proteomes" id="UP001200537">
    <property type="component" value="Unassembled WGS sequence"/>
</dbReference>
<organism evidence="1 2">
    <name type="scientific">Varibaculum cambriense</name>
    <dbReference type="NCBI Taxonomy" id="184870"/>
    <lineage>
        <taxon>Bacteria</taxon>
        <taxon>Bacillati</taxon>
        <taxon>Actinomycetota</taxon>
        <taxon>Actinomycetes</taxon>
        <taxon>Actinomycetales</taxon>
        <taxon>Actinomycetaceae</taxon>
        <taxon>Varibaculum</taxon>
    </lineage>
</organism>
<comment type="caution">
    <text evidence="1">The sequence shown here is derived from an EMBL/GenBank/DDBJ whole genome shotgun (WGS) entry which is preliminary data.</text>
</comment>
<dbReference type="EMBL" id="JAKNHJ010000004">
    <property type="protein sequence ID" value="MCG4617468.1"/>
    <property type="molecule type" value="Genomic_DNA"/>
</dbReference>
<reference evidence="1" key="1">
    <citation type="submission" date="2022-01" db="EMBL/GenBank/DDBJ databases">
        <title>Collection of gut derived symbiotic bacterial strains cultured from healthy donors.</title>
        <authorList>
            <person name="Lin H."/>
            <person name="Kohout C."/>
            <person name="Waligurski E."/>
            <person name="Pamer E.G."/>
        </authorList>
    </citation>
    <scope>NUCLEOTIDE SEQUENCE</scope>
    <source>
        <strain evidence="1">DFI.7.46</strain>
    </source>
</reference>
<evidence type="ECO:0008006" key="3">
    <source>
        <dbReference type="Google" id="ProtNLM"/>
    </source>
</evidence>
<gene>
    <name evidence="1" type="ORF">L0M99_03015</name>
</gene>
<dbReference type="AlphaFoldDB" id="A0AAJ1F7K8"/>
<dbReference type="RefSeq" id="WP_238127702.1">
    <property type="nucleotide sequence ID" value="NZ_CBCTPO010000006.1"/>
</dbReference>
<proteinExistence type="predicted"/>